<keyword evidence="1" id="KW-0175">Coiled coil</keyword>
<dbReference type="EMBL" id="HBIN01008088">
    <property type="protein sequence ID" value="CAE0435702.1"/>
    <property type="molecule type" value="Transcribed_RNA"/>
</dbReference>
<dbReference type="AlphaFoldDB" id="A0A6S8BEP9"/>
<gene>
    <name evidence="3" type="ORF">ASTO00021_LOCUS5981</name>
    <name evidence="4" type="ORF">ASTO00021_LOCUS5982</name>
</gene>
<feature type="region of interest" description="Disordered" evidence="2">
    <location>
        <begin position="69"/>
        <end position="90"/>
    </location>
</feature>
<feature type="compositionally biased region" description="Basic and acidic residues" evidence="2">
    <location>
        <begin position="69"/>
        <end position="78"/>
    </location>
</feature>
<name>A0A6S8BEP9_9STRA</name>
<feature type="compositionally biased region" description="Basic residues" evidence="2">
    <location>
        <begin position="363"/>
        <end position="374"/>
    </location>
</feature>
<feature type="compositionally biased region" description="Low complexity" evidence="2">
    <location>
        <begin position="171"/>
        <end position="181"/>
    </location>
</feature>
<feature type="compositionally biased region" description="Polar residues" evidence="2">
    <location>
        <begin position="138"/>
        <end position="170"/>
    </location>
</feature>
<feature type="region of interest" description="Disordered" evidence="2">
    <location>
        <begin position="127"/>
        <end position="390"/>
    </location>
</feature>
<protein>
    <submittedName>
        <fullName evidence="3">Uncharacterized protein</fullName>
    </submittedName>
</protein>
<organism evidence="3">
    <name type="scientific">Aplanochytrium stocchinoi</name>
    <dbReference type="NCBI Taxonomy" id="215587"/>
    <lineage>
        <taxon>Eukaryota</taxon>
        <taxon>Sar</taxon>
        <taxon>Stramenopiles</taxon>
        <taxon>Bigyra</taxon>
        <taxon>Labyrinthulomycetes</taxon>
        <taxon>Thraustochytrida</taxon>
        <taxon>Thraustochytriidae</taxon>
        <taxon>Aplanochytrium</taxon>
    </lineage>
</organism>
<evidence type="ECO:0000256" key="2">
    <source>
        <dbReference type="SAM" id="MobiDB-lite"/>
    </source>
</evidence>
<evidence type="ECO:0000313" key="3">
    <source>
        <dbReference type="EMBL" id="CAE0435701.1"/>
    </source>
</evidence>
<feature type="coiled-coil region" evidence="1">
    <location>
        <begin position="15"/>
        <end position="56"/>
    </location>
</feature>
<evidence type="ECO:0000256" key="1">
    <source>
        <dbReference type="SAM" id="Coils"/>
    </source>
</evidence>
<proteinExistence type="predicted"/>
<feature type="compositionally biased region" description="Polar residues" evidence="2">
    <location>
        <begin position="239"/>
        <end position="249"/>
    </location>
</feature>
<feature type="compositionally biased region" description="Basic and acidic residues" evidence="2">
    <location>
        <begin position="342"/>
        <end position="362"/>
    </location>
</feature>
<feature type="compositionally biased region" description="Polar residues" evidence="2">
    <location>
        <begin position="79"/>
        <end position="90"/>
    </location>
</feature>
<dbReference type="EMBL" id="HBIN01008087">
    <property type="protein sequence ID" value="CAE0435701.1"/>
    <property type="molecule type" value="Transcribed_RNA"/>
</dbReference>
<sequence>MAPKVPNFGKKSKEKHTLESQLKAKDLELQEFSKRITELEEINAELRMLLKQAKLDSTAVFIRPDGGDKFKQTHDQSLNHETGTVKVTSPKTTAVKALRTIRSLGSKSKSLENEKNNQLLDFEFEHQQQPMSYHLPNEDSNGLGNGNRFSDAQLCTDSHGSETCTPTETSNKLNGNGNLEGNKNEDRDKTNMGNKTLQRLKSAKASVRQSFGKSKMRDEFNEFQPVPDPVSVSQPEVTDANNQELQNETAESKQRSIKAFNNPFDNIQKMKNDKGSNLSTHSNNNEDEDDLSKSRTSKGIMKLKQMRPIMPFKNKKGFNPFADPGEEESRERAQTVGSPNGLEEKHGDSIHGDDREEENGNDKRRRSLSLRSFKKKDNAESFDSTPFHID</sequence>
<accession>A0A6S8BEP9</accession>
<evidence type="ECO:0000313" key="4">
    <source>
        <dbReference type="EMBL" id="CAE0435702.1"/>
    </source>
</evidence>
<reference evidence="3" key="1">
    <citation type="submission" date="2021-01" db="EMBL/GenBank/DDBJ databases">
        <authorList>
            <person name="Corre E."/>
            <person name="Pelletier E."/>
            <person name="Niang G."/>
            <person name="Scheremetjew M."/>
            <person name="Finn R."/>
            <person name="Kale V."/>
            <person name="Holt S."/>
            <person name="Cochrane G."/>
            <person name="Meng A."/>
            <person name="Brown T."/>
            <person name="Cohen L."/>
        </authorList>
    </citation>
    <scope>NUCLEOTIDE SEQUENCE</scope>
    <source>
        <strain evidence="3">GSBS06</strain>
    </source>
</reference>